<evidence type="ECO:0000313" key="3">
    <source>
        <dbReference type="Proteomes" id="UP000250550"/>
    </source>
</evidence>
<dbReference type="AlphaFoldDB" id="A0A329UVR3"/>
<dbReference type="InterPro" id="IPR005068">
    <property type="entry name" value="Phage_lambda_Stf-r2"/>
</dbReference>
<dbReference type="RefSeq" id="WP_112121041.1">
    <property type="nucleotide sequence ID" value="NZ_PRLF01000003.1"/>
</dbReference>
<evidence type="ECO:0000313" key="2">
    <source>
        <dbReference type="EMBL" id="RAW66439.1"/>
    </source>
</evidence>
<dbReference type="Pfam" id="PF03406">
    <property type="entry name" value="Phage_fiber_2"/>
    <property type="match status" value="1"/>
</dbReference>
<feature type="compositionally biased region" description="Basic and acidic residues" evidence="1">
    <location>
        <begin position="79"/>
        <end position="96"/>
    </location>
</feature>
<name>A0A329UVR3_9FIRM</name>
<dbReference type="Proteomes" id="UP000250550">
    <property type="component" value="Unassembled WGS sequence"/>
</dbReference>
<accession>A0A329UVR3</accession>
<proteinExistence type="predicted"/>
<dbReference type="GO" id="GO:0046718">
    <property type="term" value="P:symbiont entry into host cell"/>
    <property type="evidence" value="ECO:0007669"/>
    <property type="project" value="InterPro"/>
</dbReference>
<protein>
    <submittedName>
        <fullName evidence="2">Uncharacterized protein</fullName>
    </submittedName>
</protein>
<reference evidence="2 3" key="1">
    <citation type="submission" date="2018-02" db="EMBL/GenBank/DDBJ databases">
        <title>Complete genome sequencing of Faecalibacterium prausnitzii strains isolated from the human gut.</title>
        <authorList>
            <person name="Fitzgerald B.C."/>
            <person name="Shkoporov A.N."/>
            <person name="Ross P.R."/>
            <person name="Hill C."/>
        </authorList>
    </citation>
    <scope>NUCLEOTIDE SEQUENCE [LARGE SCALE GENOMIC DNA]</scope>
    <source>
        <strain evidence="2 3">APC924/119</strain>
    </source>
</reference>
<gene>
    <name evidence="2" type="ORF">C4N21_03795</name>
</gene>
<dbReference type="GO" id="GO:0019062">
    <property type="term" value="P:virion attachment to host cell"/>
    <property type="evidence" value="ECO:0007669"/>
    <property type="project" value="InterPro"/>
</dbReference>
<feature type="region of interest" description="Disordered" evidence="1">
    <location>
        <begin position="76"/>
        <end position="102"/>
    </location>
</feature>
<dbReference type="EMBL" id="PRLF01000003">
    <property type="protein sequence ID" value="RAW66439.1"/>
    <property type="molecule type" value="Genomic_DNA"/>
</dbReference>
<sequence>MANSKKALDENGVLYLWGKVKTYVATAIANIKLPSKTSDLTNDSGFITAKDVPEGAAASSTVPKMDGTAAAGTETAFARGDHVHPSDTTKVDKVEGKGLSANDYTNEEKAKLGGVEANANNYTLPDASASVKGGVTVGTNVDVSGGKISVKNGTTNQKGVVQLSSATDDTSTTKAATPSAVKAAYDLAAGKQSPATSLAGYGIADAYTKDEVDAKMSSALEYKGSKDTYADLPTTGNKKGDVWNIVNADAAHGVNAGDNVAWNGTTWDVLAGTMDLSAYMLAEDLVAISNTELDNICK</sequence>
<organism evidence="2 3">
    <name type="scientific">Faecalibacterium prausnitzii</name>
    <dbReference type="NCBI Taxonomy" id="853"/>
    <lineage>
        <taxon>Bacteria</taxon>
        <taxon>Bacillati</taxon>
        <taxon>Bacillota</taxon>
        <taxon>Clostridia</taxon>
        <taxon>Eubacteriales</taxon>
        <taxon>Oscillospiraceae</taxon>
        <taxon>Faecalibacterium</taxon>
    </lineage>
</organism>
<evidence type="ECO:0000256" key="1">
    <source>
        <dbReference type="SAM" id="MobiDB-lite"/>
    </source>
</evidence>
<comment type="caution">
    <text evidence="2">The sequence shown here is derived from an EMBL/GenBank/DDBJ whole genome shotgun (WGS) entry which is preliminary data.</text>
</comment>